<dbReference type="InterPro" id="IPR036236">
    <property type="entry name" value="Znf_C2H2_sf"/>
</dbReference>
<feature type="domain" description="C2H2-type" evidence="3">
    <location>
        <begin position="219"/>
        <end position="247"/>
    </location>
</feature>
<dbReference type="PROSITE" id="PS00028">
    <property type="entry name" value="ZINC_FINGER_C2H2_1"/>
    <property type="match status" value="3"/>
</dbReference>
<feature type="compositionally biased region" description="Basic residues" evidence="2">
    <location>
        <begin position="410"/>
        <end position="427"/>
    </location>
</feature>
<keyword evidence="1" id="KW-0479">Metal-binding</keyword>
<keyword evidence="1" id="KW-0862">Zinc</keyword>
<feature type="compositionally biased region" description="Basic and acidic residues" evidence="2">
    <location>
        <begin position="159"/>
        <end position="173"/>
    </location>
</feature>
<sequence>MDMDLKIADRGTISRTPVVDLSFQTLFYQCKFCLTFLTTLSKWESHVQRCIHGTAAASDLNGFQESIDQRCNFRCSKDFKTDLGLREVTFIQPILILERLKENKFKVVQKPENCGKDGESLVKKRVPKRKTQSWAALLNDEEIDEETITKLEEVTDTEWERGHEAKPGKDTVKISKKSKGKEENSKPKWVCTKKEDGSWKRVRNRLYLREKVDVRSLRFPCHLCPGKFYLQQELDVHVNSIHHGSRKLTPCCVCGKIFNRRDSINSHYRAHENAEFVKNKYDLLQPWSSERLKELYIPKPGSKGKHVTFMQPKCYFCLLPHSSFHSYVTHIRVEHSDPPEAYRFACTFQECLESFTSIHALLNHAKAVHPHKFYGKMTYLKMFKGTTTEKKVATPRRTAKKRTLKESSKTTKRKQKSPSVPRGKRSTSKQPLRDKDSFKQECYKSNDFDNQRIGGLIPHGRKIKLESTHHPETDISEESYSIKVEPVDAAINLEETDSFDAAKLDGLFLD</sequence>
<feature type="region of interest" description="Disordered" evidence="2">
    <location>
        <begin position="159"/>
        <end position="187"/>
    </location>
</feature>
<protein>
    <recommendedName>
        <fullName evidence="3">C2H2-type domain-containing protein</fullName>
    </recommendedName>
</protein>
<feature type="compositionally biased region" description="Basic residues" evidence="2">
    <location>
        <begin position="393"/>
        <end position="403"/>
    </location>
</feature>
<keyword evidence="5" id="KW-1185">Reference proteome</keyword>
<organism evidence="4 5">
    <name type="scientific">Orchesella dallaii</name>
    <dbReference type="NCBI Taxonomy" id="48710"/>
    <lineage>
        <taxon>Eukaryota</taxon>
        <taxon>Metazoa</taxon>
        <taxon>Ecdysozoa</taxon>
        <taxon>Arthropoda</taxon>
        <taxon>Hexapoda</taxon>
        <taxon>Collembola</taxon>
        <taxon>Entomobryomorpha</taxon>
        <taxon>Entomobryoidea</taxon>
        <taxon>Orchesellidae</taxon>
        <taxon>Orchesellinae</taxon>
        <taxon>Orchesella</taxon>
    </lineage>
</organism>
<reference evidence="4 5" key="1">
    <citation type="submission" date="2024-08" db="EMBL/GenBank/DDBJ databases">
        <authorList>
            <person name="Cucini C."/>
            <person name="Frati F."/>
        </authorList>
    </citation>
    <scope>NUCLEOTIDE SEQUENCE [LARGE SCALE GENOMIC DNA]</scope>
</reference>
<evidence type="ECO:0000313" key="4">
    <source>
        <dbReference type="EMBL" id="CAL8123829.1"/>
    </source>
</evidence>
<feature type="region of interest" description="Disordered" evidence="2">
    <location>
        <begin position="390"/>
        <end position="436"/>
    </location>
</feature>
<gene>
    <name evidence="4" type="ORF">ODALV1_LOCUS20336</name>
</gene>
<evidence type="ECO:0000259" key="3">
    <source>
        <dbReference type="PROSITE" id="PS50157"/>
    </source>
</evidence>
<evidence type="ECO:0000256" key="1">
    <source>
        <dbReference type="PROSITE-ProRule" id="PRU00042"/>
    </source>
</evidence>
<accession>A0ABP1RAE4</accession>
<proteinExistence type="predicted"/>
<dbReference type="Gene3D" id="3.30.160.60">
    <property type="entry name" value="Classic Zinc Finger"/>
    <property type="match status" value="1"/>
</dbReference>
<dbReference type="Proteomes" id="UP001642540">
    <property type="component" value="Unassembled WGS sequence"/>
</dbReference>
<dbReference type="InterPro" id="IPR013087">
    <property type="entry name" value="Znf_C2H2_type"/>
</dbReference>
<evidence type="ECO:0000256" key="2">
    <source>
        <dbReference type="SAM" id="MobiDB-lite"/>
    </source>
</evidence>
<feature type="domain" description="C2H2-type" evidence="3">
    <location>
        <begin position="249"/>
        <end position="276"/>
    </location>
</feature>
<feature type="domain" description="C2H2-type" evidence="3">
    <location>
        <begin position="344"/>
        <end position="369"/>
    </location>
</feature>
<dbReference type="SUPFAM" id="SSF57667">
    <property type="entry name" value="beta-beta-alpha zinc fingers"/>
    <property type="match status" value="1"/>
</dbReference>
<dbReference type="EMBL" id="CAXLJM020000068">
    <property type="protein sequence ID" value="CAL8123829.1"/>
    <property type="molecule type" value="Genomic_DNA"/>
</dbReference>
<keyword evidence="1" id="KW-0863">Zinc-finger</keyword>
<comment type="caution">
    <text evidence="4">The sequence shown here is derived from an EMBL/GenBank/DDBJ whole genome shotgun (WGS) entry which is preliminary data.</text>
</comment>
<dbReference type="PROSITE" id="PS50157">
    <property type="entry name" value="ZINC_FINGER_C2H2_2"/>
    <property type="match status" value="3"/>
</dbReference>
<dbReference type="SMART" id="SM00355">
    <property type="entry name" value="ZnF_C2H2"/>
    <property type="match status" value="5"/>
</dbReference>
<evidence type="ECO:0000313" key="5">
    <source>
        <dbReference type="Proteomes" id="UP001642540"/>
    </source>
</evidence>
<name>A0ABP1RAE4_9HEXA</name>